<evidence type="ECO:0000313" key="1">
    <source>
        <dbReference type="EMBL" id="PCJ03406.1"/>
    </source>
</evidence>
<dbReference type="AlphaFoldDB" id="A0A2A4ZA47"/>
<name>A0A2A4ZA47_9PROT</name>
<accession>A0A2A4ZA47</accession>
<comment type="caution">
    <text evidence="1">The sequence shown here is derived from an EMBL/GenBank/DDBJ whole genome shotgun (WGS) entry which is preliminary data.</text>
</comment>
<reference key="1">
    <citation type="submission" date="2017-08" db="EMBL/GenBank/DDBJ databases">
        <title>A dynamic microbial community with high functional redundancy inhabits the cold, oxic subseafloor aquifer.</title>
        <authorList>
            <person name="Tully B.J."/>
            <person name="Wheat C.G."/>
            <person name="Glazer B.T."/>
            <person name="Huber J.A."/>
        </authorList>
    </citation>
    <scope>NUCLEOTIDE SEQUENCE [LARGE SCALE GENOMIC DNA]</scope>
</reference>
<proteinExistence type="predicted"/>
<reference evidence="1" key="2">
    <citation type="journal article" date="2018" name="ISME J.">
        <title>A dynamic microbial community with high functional redundancy inhabits the cold, oxic subseafloor aquifer.</title>
        <authorList>
            <person name="Tully B.J."/>
            <person name="Wheat C.G."/>
            <person name="Glazer B.T."/>
            <person name="Huber J.A."/>
        </authorList>
    </citation>
    <scope>NUCLEOTIDE SEQUENCE</scope>
    <source>
        <strain evidence="1">NORP83</strain>
    </source>
</reference>
<organism evidence="1">
    <name type="scientific">OCS116 cluster bacterium</name>
    <dbReference type="NCBI Taxonomy" id="2030921"/>
    <lineage>
        <taxon>Bacteria</taxon>
        <taxon>Pseudomonadati</taxon>
        <taxon>Pseudomonadota</taxon>
        <taxon>Alphaproteobacteria</taxon>
        <taxon>OCS116 cluster</taxon>
    </lineage>
</organism>
<gene>
    <name evidence="1" type="ORF">COB13_01905</name>
</gene>
<protein>
    <submittedName>
        <fullName evidence="1">Uncharacterized protein</fullName>
    </submittedName>
</protein>
<sequence length="96" mass="10974">MLMSKQKLILDKLERQLNKIITLLGKTEPQADLAFCEKQAKTLTVIIKALENIRAMQMPQNEAPSQQSEPETIYETDQQFRDEITQKLAAINQTAN</sequence>
<dbReference type="EMBL" id="NVUS01000002">
    <property type="protein sequence ID" value="PCJ03406.1"/>
    <property type="molecule type" value="Genomic_DNA"/>
</dbReference>